<dbReference type="InterPro" id="IPR015443">
    <property type="entry name" value="Aldose_1-epimerase"/>
</dbReference>
<evidence type="ECO:0000256" key="5">
    <source>
        <dbReference type="ARBA" id="ARBA00014165"/>
    </source>
</evidence>
<dbReference type="InterPro" id="IPR018052">
    <property type="entry name" value="Ald1_epimerase_CS"/>
</dbReference>
<dbReference type="EMBL" id="JBHEZY010000040">
    <property type="protein sequence ID" value="MFC1436579.1"/>
    <property type="molecule type" value="Genomic_DNA"/>
</dbReference>
<dbReference type="PROSITE" id="PS00545">
    <property type="entry name" value="ALDOSE_1_EPIMERASE"/>
    <property type="match status" value="1"/>
</dbReference>
<evidence type="ECO:0000256" key="8">
    <source>
        <dbReference type="PIRNR" id="PIRNR005096"/>
    </source>
</evidence>
<dbReference type="GO" id="GO:0016853">
    <property type="term" value="F:isomerase activity"/>
    <property type="evidence" value="ECO:0007669"/>
    <property type="project" value="UniProtKB-KW"/>
</dbReference>
<comment type="catalytic activity">
    <reaction evidence="1 8">
        <text>alpha-D-glucose = beta-D-glucose</text>
        <dbReference type="Rhea" id="RHEA:10264"/>
        <dbReference type="ChEBI" id="CHEBI:15903"/>
        <dbReference type="ChEBI" id="CHEBI:17925"/>
        <dbReference type="EC" id="5.1.3.3"/>
    </reaction>
</comment>
<reference evidence="9 10" key="1">
    <citation type="submission" date="2024-09" db="EMBL/GenBank/DDBJ databases">
        <authorList>
            <person name="Lee S.D."/>
        </authorList>
    </citation>
    <scope>NUCLEOTIDE SEQUENCE [LARGE SCALE GENOMIC DNA]</scope>
    <source>
        <strain evidence="9 10">N1-3</strain>
    </source>
</reference>
<dbReference type="EC" id="5.1.3.3" evidence="4 8"/>
<comment type="pathway">
    <text evidence="2 8">Carbohydrate metabolism; hexose metabolism.</text>
</comment>
<accession>A0ABV6XE87</accession>
<evidence type="ECO:0000256" key="2">
    <source>
        <dbReference type="ARBA" id="ARBA00005028"/>
    </source>
</evidence>
<dbReference type="CDD" id="cd09019">
    <property type="entry name" value="galactose_mutarotase_like"/>
    <property type="match status" value="1"/>
</dbReference>
<evidence type="ECO:0000256" key="4">
    <source>
        <dbReference type="ARBA" id="ARBA00013185"/>
    </source>
</evidence>
<protein>
    <recommendedName>
        <fullName evidence="5 8">Aldose 1-epimerase</fullName>
        <ecNumber evidence="4 8">5.1.3.3</ecNumber>
    </recommendedName>
</protein>
<dbReference type="PANTHER" id="PTHR10091:SF0">
    <property type="entry name" value="GALACTOSE MUTAROTASE"/>
    <property type="match status" value="1"/>
</dbReference>
<proteinExistence type="inferred from homology"/>
<evidence type="ECO:0000256" key="7">
    <source>
        <dbReference type="ARBA" id="ARBA00023277"/>
    </source>
</evidence>
<keyword evidence="7 8" id="KW-0119">Carbohydrate metabolism</keyword>
<dbReference type="InterPro" id="IPR014718">
    <property type="entry name" value="GH-type_carb-bd"/>
</dbReference>
<dbReference type="SUPFAM" id="SSF74650">
    <property type="entry name" value="Galactose mutarotase-like"/>
    <property type="match status" value="1"/>
</dbReference>
<dbReference type="InterPro" id="IPR008183">
    <property type="entry name" value="Aldose_1/G6P_1-epimerase"/>
</dbReference>
<dbReference type="InterPro" id="IPR011013">
    <property type="entry name" value="Gal_mutarotase_sf_dom"/>
</dbReference>
<dbReference type="Gene3D" id="2.70.98.10">
    <property type="match status" value="1"/>
</dbReference>
<name>A0ABV6XE87_9ACTN</name>
<dbReference type="PIRSF" id="PIRSF005096">
    <property type="entry name" value="GALM"/>
    <property type="match status" value="1"/>
</dbReference>
<dbReference type="Pfam" id="PF01263">
    <property type="entry name" value="Aldose_epim"/>
    <property type="match status" value="1"/>
</dbReference>
<evidence type="ECO:0000313" key="10">
    <source>
        <dbReference type="Proteomes" id="UP001592530"/>
    </source>
</evidence>
<dbReference type="RefSeq" id="WP_380560311.1">
    <property type="nucleotide sequence ID" value="NZ_JBHEZY010000040.1"/>
</dbReference>
<comment type="caution">
    <text evidence="9">The sequence shown here is derived from an EMBL/GenBank/DDBJ whole genome shotgun (WGS) entry which is preliminary data.</text>
</comment>
<evidence type="ECO:0000256" key="3">
    <source>
        <dbReference type="ARBA" id="ARBA00006206"/>
    </source>
</evidence>
<dbReference type="Proteomes" id="UP001592530">
    <property type="component" value="Unassembled WGS sequence"/>
</dbReference>
<evidence type="ECO:0000313" key="9">
    <source>
        <dbReference type="EMBL" id="MFC1436579.1"/>
    </source>
</evidence>
<comment type="similarity">
    <text evidence="3 8">Belongs to the aldose epimerase family.</text>
</comment>
<dbReference type="NCBIfam" id="NF008277">
    <property type="entry name" value="PRK11055.1"/>
    <property type="match status" value="1"/>
</dbReference>
<evidence type="ECO:0000256" key="1">
    <source>
        <dbReference type="ARBA" id="ARBA00001614"/>
    </source>
</evidence>
<dbReference type="PANTHER" id="PTHR10091">
    <property type="entry name" value="ALDOSE-1-EPIMERASE"/>
    <property type="match status" value="1"/>
</dbReference>
<keyword evidence="6 8" id="KW-0413">Isomerase</keyword>
<dbReference type="InterPro" id="IPR047215">
    <property type="entry name" value="Galactose_mutarotase-like"/>
</dbReference>
<organism evidence="9 10">
    <name type="scientific">Streptacidiphilus alkalitolerans</name>
    <dbReference type="NCBI Taxonomy" id="3342712"/>
    <lineage>
        <taxon>Bacteria</taxon>
        <taxon>Bacillati</taxon>
        <taxon>Actinomycetota</taxon>
        <taxon>Actinomycetes</taxon>
        <taxon>Kitasatosporales</taxon>
        <taxon>Streptomycetaceae</taxon>
        <taxon>Streptacidiphilus</taxon>
    </lineage>
</organism>
<gene>
    <name evidence="9" type="ORF">ACEZDB_38700</name>
</gene>
<evidence type="ECO:0000256" key="6">
    <source>
        <dbReference type="ARBA" id="ARBA00023235"/>
    </source>
</evidence>
<sequence>MLEAIREPWTRLPDGRQVDQWTFSGGGVSAQMLTLGATLSALQVPDRRGRPANVVLSAADPAQLLAQARYFGATVGRYANRIAGGRLPVGGTEHRLSRNENGRHTLHGGAEGFDTRLWESRAVREAHRTGVEFRLHSAHDDQGFPGELDVTVTYALDPGGALAIIYQAVATAPTVINLTNHAYFNLAGEGSGDVLDHLLRIEADHYSPVDQDLIPLPGPPARVAGTPFDFTAPRPLGRSIGSDDPQLQLTAGSYDHNWLLREGTTRIPRPAATLWHPASGRRLKCLTTEPGLQVYTGTHFDGSVRGPSGRPYLPFAGVALETQHFPDSPNRPDFPSTVLQPGRTYRSTTVYRFSAD</sequence>